<dbReference type="Gene3D" id="3.40.50.1820">
    <property type="entry name" value="alpha/beta hydrolase"/>
    <property type="match status" value="1"/>
</dbReference>
<proteinExistence type="inferred from homology"/>
<sequence>MTEIDLLLADCRELQHRGLLTPDQLKEYETSLASASTLPELIRERVSSLLVQDADVTIERVRLRCNKQELESMGNSELTAVAVGGALGALNAWLRPASALTLTTKPTTLWASAFDGAVVTLNAAKRKRRVQKLQLQLISGDVATCRHVVLCINGFMTQSDDPTRNWRVWTQDNQQDAAVFAVQWEAGDSAAWNEFCSHVNDNLGSSSVSSMVAQFTDNPWHSAQGKAEQVGVLLAHVLAERPAILRGRKISLFGHSLGGAVIYSTFQEMAKLRAQKKGDGLPLITNAVSFAGAFIPDAKKGLDNISNALDPNGGKFVNVFSSRDGVLSRLFWALQLPGPSGLAAAGCESIAFAASSAANCVNVEVSDLVVPCVENHFGHSYSHFMEVIKSRVLPHLFQS</sequence>
<evidence type="ECO:0000256" key="5">
    <source>
        <dbReference type="ARBA" id="ARBA00023136"/>
    </source>
</evidence>
<evidence type="ECO:0000256" key="1">
    <source>
        <dbReference type="ARBA" id="ARBA00004141"/>
    </source>
</evidence>
<dbReference type="Pfam" id="PF05277">
    <property type="entry name" value="DUF726"/>
    <property type="match status" value="1"/>
</dbReference>
<comment type="subcellular location">
    <subcellularLocation>
        <location evidence="1">Membrane</location>
        <topology evidence="1">Multi-pass membrane protein</topology>
    </subcellularLocation>
</comment>
<evidence type="ECO:0000313" key="7">
    <source>
        <dbReference type="Proteomes" id="UP000282087"/>
    </source>
</evidence>
<dbReference type="GO" id="GO:0016020">
    <property type="term" value="C:membrane"/>
    <property type="evidence" value="ECO:0007669"/>
    <property type="project" value="UniProtKB-SubCell"/>
</dbReference>
<protein>
    <submittedName>
        <fullName evidence="6">Uncharacterized protein</fullName>
    </submittedName>
</protein>
<keyword evidence="4" id="KW-1133">Transmembrane helix</keyword>
<dbReference type="InterPro" id="IPR007941">
    <property type="entry name" value="DUF726"/>
</dbReference>
<evidence type="ECO:0000256" key="3">
    <source>
        <dbReference type="ARBA" id="ARBA00022692"/>
    </source>
</evidence>
<evidence type="ECO:0000256" key="2">
    <source>
        <dbReference type="ARBA" id="ARBA00009824"/>
    </source>
</evidence>
<dbReference type="PANTHER" id="PTHR17920:SF3">
    <property type="entry name" value="TRANSMEMBRANE AND COILED-COIL DOMAIN-CONTAINING PROTEIN 4"/>
    <property type="match status" value="1"/>
</dbReference>
<evidence type="ECO:0000256" key="4">
    <source>
        <dbReference type="ARBA" id="ARBA00022989"/>
    </source>
</evidence>
<organism evidence="6 7">
    <name type="scientific">Peronospora effusa</name>
    <dbReference type="NCBI Taxonomy" id="542832"/>
    <lineage>
        <taxon>Eukaryota</taxon>
        <taxon>Sar</taxon>
        <taxon>Stramenopiles</taxon>
        <taxon>Oomycota</taxon>
        <taxon>Peronosporomycetes</taxon>
        <taxon>Peronosporales</taxon>
        <taxon>Peronosporaceae</taxon>
        <taxon>Peronospora</taxon>
    </lineage>
</organism>
<gene>
    <name evidence="6" type="ORF">DD238_007989</name>
</gene>
<evidence type="ECO:0000313" key="6">
    <source>
        <dbReference type="EMBL" id="RMX62647.1"/>
    </source>
</evidence>
<comment type="caution">
    <text evidence="6">The sequence shown here is derived from an EMBL/GenBank/DDBJ whole genome shotgun (WGS) entry which is preliminary data.</text>
</comment>
<keyword evidence="7" id="KW-1185">Reference proteome</keyword>
<dbReference type="SUPFAM" id="SSF53474">
    <property type="entry name" value="alpha/beta-Hydrolases"/>
    <property type="match status" value="1"/>
</dbReference>
<dbReference type="VEuPathDB" id="FungiDB:DD237_007484"/>
<keyword evidence="5" id="KW-0472">Membrane</keyword>
<dbReference type="PANTHER" id="PTHR17920">
    <property type="entry name" value="TRANSMEMBRANE AND COILED-COIL DOMAIN-CONTAINING PROTEIN 4 TMCO4"/>
    <property type="match status" value="1"/>
</dbReference>
<keyword evidence="3" id="KW-0812">Transmembrane</keyword>
<dbReference type="AlphaFoldDB" id="A0A3M6V8L4"/>
<reference evidence="6 7" key="1">
    <citation type="submission" date="2018-06" db="EMBL/GenBank/DDBJ databases">
        <title>Comparative genomics of downy mildews reveals potential adaptations to biotrophy.</title>
        <authorList>
            <person name="Fletcher K."/>
            <person name="Klosterman S.J."/>
            <person name="Derevnina L."/>
            <person name="Martin F."/>
            <person name="Koike S."/>
            <person name="Reyes Chin-Wo S."/>
            <person name="Mou B."/>
            <person name="Michelmore R."/>
        </authorList>
    </citation>
    <scope>NUCLEOTIDE SEQUENCE [LARGE SCALE GENOMIC DNA]</scope>
    <source>
        <strain evidence="6 7">R14</strain>
    </source>
</reference>
<dbReference type="InterPro" id="IPR029058">
    <property type="entry name" value="AB_hydrolase_fold"/>
</dbReference>
<accession>A0A3M6V8L4</accession>
<name>A0A3M6V8L4_9STRA</name>
<dbReference type="Proteomes" id="UP000282087">
    <property type="component" value="Unassembled WGS sequence"/>
</dbReference>
<dbReference type="EMBL" id="QLLG01000543">
    <property type="protein sequence ID" value="RMX62647.1"/>
    <property type="molecule type" value="Genomic_DNA"/>
</dbReference>
<comment type="similarity">
    <text evidence="2">Belongs to the TMCO4 family.</text>
</comment>